<evidence type="ECO:0000256" key="1">
    <source>
        <dbReference type="SAM" id="MobiDB-lite"/>
    </source>
</evidence>
<name>A0A9P4QF79_9PEZI</name>
<gene>
    <name evidence="2" type="ORF">K431DRAFT_282485</name>
</gene>
<dbReference type="CDD" id="cd14688">
    <property type="entry name" value="bZIP_YAP"/>
    <property type="match status" value="1"/>
</dbReference>
<feature type="compositionally biased region" description="Polar residues" evidence="1">
    <location>
        <begin position="127"/>
        <end position="146"/>
    </location>
</feature>
<protein>
    <recommendedName>
        <fullName evidence="4">BZIP domain-containing protein</fullName>
    </recommendedName>
</protein>
<feature type="region of interest" description="Disordered" evidence="1">
    <location>
        <begin position="120"/>
        <end position="155"/>
    </location>
</feature>
<organism evidence="2 3">
    <name type="scientific">Polychaeton citri CBS 116435</name>
    <dbReference type="NCBI Taxonomy" id="1314669"/>
    <lineage>
        <taxon>Eukaryota</taxon>
        <taxon>Fungi</taxon>
        <taxon>Dikarya</taxon>
        <taxon>Ascomycota</taxon>
        <taxon>Pezizomycotina</taxon>
        <taxon>Dothideomycetes</taxon>
        <taxon>Dothideomycetidae</taxon>
        <taxon>Capnodiales</taxon>
        <taxon>Capnodiaceae</taxon>
        <taxon>Polychaeton</taxon>
    </lineage>
</organism>
<accession>A0A9P4QF79</accession>
<dbReference type="OrthoDB" id="4505928at2759"/>
<comment type="caution">
    <text evidence="2">The sequence shown here is derived from an EMBL/GenBank/DDBJ whole genome shotgun (WGS) entry which is preliminary data.</text>
</comment>
<evidence type="ECO:0000313" key="3">
    <source>
        <dbReference type="Proteomes" id="UP000799441"/>
    </source>
</evidence>
<dbReference type="PANTHER" id="PTHR42070:SF1">
    <property type="entry name" value="FILAMENT ASSOCIATED PROTEIN, PUTATIVE (AFU_ORTHOLOGUE AFUA_8G06630)-RELATED"/>
    <property type="match status" value="1"/>
</dbReference>
<keyword evidence="3" id="KW-1185">Reference proteome</keyword>
<evidence type="ECO:0000313" key="2">
    <source>
        <dbReference type="EMBL" id="KAF2723791.1"/>
    </source>
</evidence>
<evidence type="ECO:0008006" key="4">
    <source>
        <dbReference type="Google" id="ProtNLM"/>
    </source>
</evidence>
<dbReference type="Proteomes" id="UP000799441">
    <property type="component" value="Unassembled WGS sequence"/>
</dbReference>
<proteinExistence type="predicted"/>
<sequence>MPNGPSESQGPAAAAKAQNLARIRDNQRRSRARRKEYLQELEEKYRQCEQVGIGASAELQAAARRVLDENTRLRELLKKHGLSDAQIDQTRYPENPQYPSAATSLETMLSIRRPCGSCCGSGSGSSEAGSRKQSSPSAALTRQQDPVASPETEALPSQLQVPAMYHEGELSGSSNLLHAIAPSNFPILPDNTLAQYNGQPGQAPQPQEQQYVDQNVQYGNEYFWDAPYSNQNFPELTNHNLSGADSSSCHAAASAIRTMEPDAGLEVEQELGCRPGEDCNVPNAEIFKIMDRYHGGPGL</sequence>
<feature type="region of interest" description="Disordered" evidence="1">
    <location>
        <begin position="1"/>
        <end position="31"/>
    </location>
</feature>
<reference evidence="2" key="1">
    <citation type="journal article" date="2020" name="Stud. Mycol.">
        <title>101 Dothideomycetes genomes: a test case for predicting lifestyles and emergence of pathogens.</title>
        <authorList>
            <person name="Haridas S."/>
            <person name="Albert R."/>
            <person name="Binder M."/>
            <person name="Bloem J."/>
            <person name="Labutti K."/>
            <person name="Salamov A."/>
            <person name="Andreopoulos B."/>
            <person name="Baker S."/>
            <person name="Barry K."/>
            <person name="Bills G."/>
            <person name="Bluhm B."/>
            <person name="Cannon C."/>
            <person name="Castanera R."/>
            <person name="Culley D."/>
            <person name="Daum C."/>
            <person name="Ezra D."/>
            <person name="Gonzalez J."/>
            <person name="Henrissat B."/>
            <person name="Kuo A."/>
            <person name="Liang C."/>
            <person name="Lipzen A."/>
            <person name="Lutzoni F."/>
            <person name="Magnuson J."/>
            <person name="Mondo S."/>
            <person name="Nolan M."/>
            <person name="Ohm R."/>
            <person name="Pangilinan J."/>
            <person name="Park H.-J."/>
            <person name="Ramirez L."/>
            <person name="Alfaro M."/>
            <person name="Sun H."/>
            <person name="Tritt A."/>
            <person name="Yoshinaga Y."/>
            <person name="Zwiers L.-H."/>
            <person name="Turgeon B."/>
            <person name="Goodwin S."/>
            <person name="Spatafora J."/>
            <person name="Crous P."/>
            <person name="Grigoriev I."/>
        </authorList>
    </citation>
    <scope>NUCLEOTIDE SEQUENCE</scope>
    <source>
        <strain evidence="2">CBS 116435</strain>
    </source>
</reference>
<dbReference type="AlphaFoldDB" id="A0A9P4QF79"/>
<dbReference type="EMBL" id="MU003774">
    <property type="protein sequence ID" value="KAF2723791.1"/>
    <property type="molecule type" value="Genomic_DNA"/>
</dbReference>
<dbReference type="PANTHER" id="PTHR42070">
    <property type="entry name" value="FILAMENT ASSOCIATED PROTEIN, PUTATIVE (AFU_ORTHOLOGUE AFUA_8G06630)-RELATED"/>
    <property type="match status" value="1"/>
</dbReference>